<keyword evidence="2" id="KW-1185">Reference proteome</keyword>
<dbReference type="OMA" id="EWAIISS"/>
<dbReference type="HOGENOM" id="CLU_877259_0_0_1"/>
<dbReference type="InParanoid" id="K1Y6D8"/>
<dbReference type="InterPro" id="IPR036397">
    <property type="entry name" value="RNaseH_sf"/>
</dbReference>
<evidence type="ECO:0000313" key="2">
    <source>
        <dbReference type="Proteomes" id="UP000006753"/>
    </source>
</evidence>
<dbReference type="SUPFAM" id="SSF53098">
    <property type="entry name" value="Ribonuclease H-like"/>
    <property type="match status" value="1"/>
</dbReference>
<dbReference type="OrthoDB" id="4779267at2759"/>
<dbReference type="eggNOG" id="ENOG502RM7Y">
    <property type="taxonomic scope" value="Eukaryota"/>
</dbReference>
<organism evidence="1 2">
    <name type="scientific">Marssonina brunnea f. sp. multigermtubi (strain MB_m1)</name>
    <name type="common">Marssonina leaf spot fungus</name>
    <dbReference type="NCBI Taxonomy" id="1072389"/>
    <lineage>
        <taxon>Eukaryota</taxon>
        <taxon>Fungi</taxon>
        <taxon>Dikarya</taxon>
        <taxon>Ascomycota</taxon>
        <taxon>Pezizomycotina</taxon>
        <taxon>Leotiomycetes</taxon>
        <taxon>Helotiales</taxon>
        <taxon>Drepanopezizaceae</taxon>
        <taxon>Drepanopeziza</taxon>
    </lineage>
</organism>
<evidence type="ECO:0000313" key="1">
    <source>
        <dbReference type="EMBL" id="EKD20769.1"/>
    </source>
</evidence>
<dbReference type="GO" id="GO:0003676">
    <property type="term" value="F:nucleic acid binding"/>
    <property type="evidence" value="ECO:0007669"/>
    <property type="project" value="InterPro"/>
</dbReference>
<proteinExistence type="predicted"/>
<name>K1Y6D8_MARBU</name>
<dbReference type="InterPro" id="IPR012337">
    <property type="entry name" value="RNaseH-like_sf"/>
</dbReference>
<sequence>MWTIIQRLNNKAIDMLIKSEWAIISSWIDNPILIKMQIGTVCMVDISFKMARPAQRMIVTADIIIDIPTATVEFPSTTLRRISPGEIWLLRFASISGCGPAPNGRPGLDNLNNSVDFSVVRLDIEVTTDVRNGKMHLPHDPFISICISDEAWFDGKGKDICHCIYTFKYHEDITSEGEIEATYNIFNILSPDFVYIYNGFRFDLDRIATQSYSIPLIEHTFEDKKLGNSGTTTYMRLPNGVNFIDSVYDIDKYLKKDWNTMSFARVTETLGPPPKLDVDNMQVMNSDWYNVTKGVYGSQLHVRATKQLS</sequence>
<dbReference type="Gene3D" id="3.30.420.10">
    <property type="entry name" value="Ribonuclease H-like superfamily/Ribonuclease H"/>
    <property type="match status" value="1"/>
</dbReference>
<protein>
    <submittedName>
        <fullName evidence="1">Uncharacterized protein</fullName>
    </submittedName>
</protein>
<dbReference type="EMBL" id="JH921429">
    <property type="protein sequence ID" value="EKD20769.1"/>
    <property type="molecule type" value="Genomic_DNA"/>
</dbReference>
<dbReference type="AlphaFoldDB" id="K1Y6D8"/>
<gene>
    <name evidence="1" type="ORF">MBM_01451</name>
</gene>
<accession>K1Y6D8</accession>
<reference evidence="1 2" key="1">
    <citation type="journal article" date="2012" name="BMC Genomics">
        <title>Sequencing the genome of Marssonina brunnea reveals fungus-poplar co-evolution.</title>
        <authorList>
            <person name="Zhu S."/>
            <person name="Cao Y.-Z."/>
            <person name="Jiang C."/>
            <person name="Tan B.-Y."/>
            <person name="Wang Z."/>
            <person name="Feng S."/>
            <person name="Zhang L."/>
            <person name="Su X.-H."/>
            <person name="Brejova B."/>
            <person name="Vinar T."/>
            <person name="Xu M."/>
            <person name="Wang M.-X."/>
            <person name="Zhang S.-G."/>
            <person name="Huang M.-R."/>
            <person name="Wu R."/>
            <person name="Zhou Y."/>
        </authorList>
    </citation>
    <scope>NUCLEOTIDE SEQUENCE [LARGE SCALE GENOMIC DNA]</scope>
    <source>
        <strain evidence="1 2">MB_m1</strain>
    </source>
</reference>
<dbReference type="Proteomes" id="UP000006753">
    <property type="component" value="Unassembled WGS sequence"/>
</dbReference>
<dbReference type="KEGG" id="mbe:MBM_01451"/>